<dbReference type="InterPro" id="IPR025461">
    <property type="entry name" value="ABA4-like"/>
</dbReference>
<gene>
    <name evidence="3" type="ORF">AK812_SmicGene41058</name>
</gene>
<keyword evidence="4" id="KW-1185">Reference proteome</keyword>
<dbReference type="OrthoDB" id="5523505at2759"/>
<organism evidence="3 4">
    <name type="scientific">Symbiodinium microadriaticum</name>
    <name type="common">Dinoflagellate</name>
    <name type="synonym">Zooxanthella microadriatica</name>
    <dbReference type="NCBI Taxonomy" id="2951"/>
    <lineage>
        <taxon>Eukaryota</taxon>
        <taxon>Sar</taxon>
        <taxon>Alveolata</taxon>
        <taxon>Dinophyceae</taxon>
        <taxon>Suessiales</taxon>
        <taxon>Symbiodiniaceae</taxon>
        <taxon>Symbiodinium</taxon>
    </lineage>
</organism>
<evidence type="ECO:0000313" key="3">
    <source>
        <dbReference type="EMBL" id="OLP78738.1"/>
    </source>
</evidence>
<keyword evidence="2" id="KW-0812">Transmembrane</keyword>
<dbReference type="AlphaFoldDB" id="A0A1Q9C743"/>
<evidence type="ECO:0000313" key="4">
    <source>
        <dbReference type="Proteomes" id="UP000186817"/>
    </source>
</evidence>
<accession>A0A1Q9C743</accession>
<dbReference type="Pfam" id="PF14108">
    <property type="entry name" value="ABA4-like"/>
    <property type="match status" value="1"/>
</dbReference>
<keyword evidence="2" id="KW-1133">Transmembrane helix</keyword>
<feature type="transmembrane region" description="Helical" evidence="2">
    <location>
        <begin position="346"/>
        <end position="366"/>
    </location>
</feature>
<dbReference type="EMBL" id="LSRX01001568">
    <property type="protein sequence ID" value="OLP78738.1"/>
    <property type="molecule type" value="Genomic_DNA"/>
</dbReference>
<feature type="compositionally biased region" description="Polar residues" evidence="1">
    <location>
        <begin position="159"/>
        <end position="169"/>
    </location>
</feature>
<dbReference type="Proteomes" id="UP000186817">
    <property type="component" value="Unassembled WGS sequence"/>
</dbReference>
<sequence length="554" mass="60326">MPAFPKFSYVQIEQAAPCCYLGGDSVRGSFAVSREFRCDVLLSGLMSAQSCRSALACGRFIHFRRKAMDRCCLLWHMTQPGLWLLKGESRTVCDVDELLPPRFATRAASTVWYSRASGGQLPPFRFKQSTGSDRRGLAGGHRSPKLGRPVPGALGMPSSLPSTRRQTGASEGRPEPGRGTVKKRGIDWPAWQLQAPQFLGQRDPELKWFQPQRRVRQAMGEPFAWRRTAQPNPLSVRDPKLQWSAPLQGGGGPRFLRSHLGSDANRALSAQSSRARRCPLQERQPAFALHIPHIRRSSTRRRRLAEIQCVTLGILIDGCAGHDLLQSTMKGRTAMRRCRSVIPCAALAWALCFSCFMVLSPTSFIAPQKSRSVLEPSAGLAVAAAGAAFEAGTSPAMAQQETFALLGKSSADLFPLSNLSILTWLLLIVAPGWEYTKSAALVAPVINAAMYVIVVTFLITHPPPDAPAVDFGSLSSIVTAFQNPDGVFAGWLHYCVFDPLVGLGEVLDSQENKLPHALVVPCLILTLLFGPMGFLLYLAVRTVTLASRPAASEA</sequence>
<evidence type="ECO:0000256" key="2">
    <source>
        <dbReference type="SAM" id="Phobius"/>
    </source>
</evidence>
<evidence type="ECO:0000256" key="1">
    <source>
        <dbReference type="SAM" id="MobiDB-lite"/>
    </source>
</evidence>
<evidence type="ECO:0008006" key="5">
    <source>
        <dbReference type="Google" id="ProtNLM"/>
    </source>
</evidence>
<name>A0A1Q9C743_SYMMI</name>
<protein>
    <recommendedName>
        <fullName evidence="5">DUF4281 domain-containing protein</fullName>
    </recommendedName>
</protein>
<keyword evidence="2" id="KW-0472">Membrane</keyword>
<feature type="transmembrane region" description="Helical" evidence="2">
    <location>
        <begin position="518"/>
        <end position="540"/>
    </location>
</feature>
<feature type="transmembrane region" description="Helical" evidence="2">
    <location>
        <begin position="440"/>
        <end position="459"/>
    </location>
</feature>
<reference evidence="3 4" key="1">
    <citation type="submission" date="2016-02" db="EMBL/GenBank/DDBJ databases">
        <title>Genome analysis of coral dinoflagellate symbionts highlights evolutionary adaptations to a symbiotic lifestyle.</title>
        <authorList>
            <person name="Aranda M."/>
            <person name="Li Y."/>
            <person name="Liew Y.J."/>
            <person name="Baumgarten S."/>
            <person name="Simakov O."/>
            <person name="Wilson M."/>
            <person name="Piel J."/>
            <person name="Ashoor H."/>
            <person name="Bougouffa S."/>
            <person name="Bajic V.B."/>
            <person name="Ryu T."/>
            <person name="Ravasi T."/>
            <person name="Bayer T."/>
            <person name="Micklem G."/>
            <person name="Kim H."/>
            <person name="Bhak J."/>
            <person name="Lajeunesse T.C."/>
            <person name="Voolstra C.R."/>
        </authorList>
    </citation>
    <scope>NUCLEOTIDE SEQUENCE [LARGE SCALE GENOMIC DNA]</scope>
    <source>
        <strain evidence="3 4">CCMP2467</strain>
    </source>
</reference>
<proteinExistence type="predicted"/>
<feature type="transmembrane region" description="Helical" evidence="2">
    <location>
        <begin position="413"/>
        <end position="433"/>
    </location>
</feature>
<feature type="region of interest" description="Disordered" evidence="1">
    <location>
        <begin position="123"/>
        <end position="183"/>
    </location>
</feature>
<comment type="caution">
    <text evidence="3">The sequence shown here is derived from an EMBL/GenBank/DDBJ whole genome shotgun (WGS) entry which is preliminary data.</text>
</comment>